<reference evidence="1 2" key="1">
    <citation type="journal article" date="2023" name="Sci. Data">
        <title>Genome assembly of the Korean intertidal mud-creeper Batillaria attramentaria.</title>
        <authorList>
            <person name="Patra A.K."/>
            <person name="Ho P.T."/>
            <person name="Jun S."/>
            <person name="Lee S.J."/>
            <person name="Kim Y."/>
            <person name="Won Y.J."/>
        </authorList>
    </citation>
    <scope>NUCLEOTIDE SEQUENCE [LARGE SCALE GENOMIC DNA]</scope>
    <source>
        <strain evidence="1">Wonlab-2016</strain>
    </source>
</reference>
<accession>A0ABD0J0U1</accession>
<name>A0ABD0J0U1_9CAEN</name>
<gene>
    <name evidence="1" type="ORF">BaRGS_00040274</name>
</gene>
<protein>
    <submittedName>
        <fullName evidence="1">Uncharacterized protein</fullName>
    </submittedName>
</protein>
<dbReference type="AlphaFoldDB" id="A0ABD0J0U1"/>
<evidence type="ECO:0000313" key="2">
    <source>
        <dbReference type="Proteomes" id="UP001519460"/>
    </source>
</evidence>
<evidence type="ECO:0000313" key="1">
    <source>
        <dbReference type="EMBL" id="KAK7446413.1"/>
    </source>
</evidence>
<comment type="caution">
    <text evidence="1">The sequence shown here is derived from an EMBL/GenBank/DDBJ whole genome shotgun (WGS) entry which is preliminary data.</text>
</comment>
<dbReference type="EMBL" id="JACVVK020000783">
    <property type="protein sequence ID" value="KAK7446413.1"/>
    <property type="molecule type" value="Genomic_DNA"/>
</dbReference>
<feature type="non-terminal residue" evidence="1">
    <location>
        <position position="137"/>
    </location>
</feature>
<dbReference type="Proteomes" id="UP001519460">
    <property type="component" value="Unassembled WGS sequence"/>
</dbReference>
<organism evidence="1 2">
    <name type="scientific">Batillaria attramentaria</name>
    <dbReference type="NCBI Taxonomy" id="370345"/>
    <lineage>
        <taxon>Eukaryota</taxon>
        <taxon>Metazoa</taxon>
        <taxon>Spiralia</taxon>
        <taxon>Lophotrochozoa</taxon>
        <taxon>Mollusca</taxon>
        <taxon>Gastropoda</taxon>
        <taxon>Caenogastropoda</taxon>
        <taxon>Sorbeoconcha</taxon>
        <taxon>Cerithioidea</taxon>
        <taxon>Batillariidae</taxon>
        <taxon>Batillaria</taxon>
    </lineage>
</organism>
<proteinExistence type="predicted"/>
<sequence>MPSPNEASLEKRQWALQNKPGSAAHVGFECFIDAGYTKTCESFEFLQKPEKRRLHVVVKMESCISCTKTPCSTGPDQKDSPVQMDTEKPMFYNSKGCNVVNFNLHGSEMNTGNRCRRDRHDMTFTCDSRPKERVLQR</sequence>
<keyword evidence="2" id="KW-1185">Reference proteome</keyword>